<reference evidence="3 4" key="1">
    <citation type="submission" date="2018-08" db="EMBL/GenBank/DDBJ databases">
        <title>Isolation, diversity and antifungal activity of Actinobacteria from wheat.</title>
        <authorList>
            <person name="Han C."/>
        </authorList>
    </citation>
    <scope>NUCLEOTIDE SEQUENCE [LARGE SCALE GENOMIC DNA]</scope>
    <source>
        <strain evidence="3 4">NEAU-YY421</strain>
    </source>
</reference>
<evidence type="ECO:0000313" key="4">
    <source>
        <dbReference type="Proteomes" id="UP000263094"/>
    </source>
</evidence>
<keyword evidence="4" id="KW-1185">Reference proteome</keyword>
<feature type="signal peptide" evidence="1">
    <location>
        <begin position="1"/>
        <end position="26"/>
    </location>
</feature>
<keyword evidence="1" id="KW-0732">Signal</keyword>
<sequence>MASVKMGVAGRAALGAVFAATLVAQAAGTAHAAAGSSSAYGVKASLGPITIAEVAPTAYPGGPEEATVADVRVGTYGSIQGLTTSSTGDDQAGTTESTSKIAGARLDLVAAALSTDAITTTCNAEPGADPTGSVNIANGKVNAVFPPSEVELDASPAPNTTVNVRNLGTLVLNEQVRNADGSLTVNAVHLKSIQPAIRGDLVIGSATCKAGTAEQPKTGKITATAVDEDDDPVAGVAYELKTLKTRAAAPSCTGNDTGSCTFSDLAAGSYQVCVTDVPDGYGMPAQRCSGTVAVDGNHRYVRFVIPEEQGKKS</sequence>
<dbReference type="Pfam" id="PF17802">
    <property type="entry name" value="SpaA"/>
    <property type="match status" value="1"/>
</dbReference>
<gene>
    <name evidence="3" type="ORF">DY218_24470</name>
</gene>
<proteinExistence type="predicted"/>
<accession>A0A372LYW7</accession>
<protein>
    <recommendedName>
        <fullName evidence="2">SpaA-like prealbumin fold domain-containing protein</fullName>
    </recommendedName>
</protein>
<evidence type="ECO:0000313" key="3">
    <source>
        <dbReference type="EMBL" id="RFU83886.1"/>
    </source>
</evidence>
<dbReference type="RefSeq" id="WP_128558282.1">
    <property type="nucleotide sequence ID" value="NZ_QUAK01000149.1"/>
</dbReference>
<feature type="chain" id="PRO_5038490744" description="SpaA-like prealbumin fold domain-containing protein" evidence="1">
    <location>
        <begin position="27"/>
        <end position="313"/>
    </location>
</feature>
<evidence type="ECO:0000256" key="1">
    <source>
        <dbReference type="SAM" id="SignalP"/>
    </source>
</evidence>
<evidence type="ECO:0000259" key="2">
    <source>
        <dbReference type="Pfam" id="PF17802"/>
    </source>
</evidence>
<dbReference type="Proteomes" id="UP000263094">
    <property type="component" value="Unassembled WGS sequence"/>
</dbReference>
<dbReference type="EMBL" id="QUAK01000149">
    <property type="protein sequence ID" value="RFU83886.1"/>
    <property type="molecule type" value="Genomic_DNA"/>
</dbReference>
<dbReference type="InterPro" id="IPR013783">
    <property type="entry name" value="Ig-like_fold"/>
</dbReference>
<dbReference type="GO" id="GO:0005975">
    <property type="term" value="P:carbohydrate metabolic process"/>
    <property type="evidence" value="ECO:0007669"/>
    <property type="project" value="UniProtKB-ARBA"/>
</dbReference>
<name>A0A372LYW7_9ACTN</name>
<comment type="caution">
    <text evidence="3">The sequence shown here is derived from an EMBL/GenBank/DDBJ whole genome shotgun (WGS) entry which is preliminary data.</text>
</comment>
<dbReference type="NCBIfam" id="NF040603">
    <property type="entry name" value="choice_anch_P"/>
    <property type="match status" value="1"/>
</dbReference>
<dbReference type="InterPro" id="IPR041033">
    <property type="entry name" value="SpaA_PFL_dom_1"/>
</dbReference>
<feature type="domain" description="SpaA-like prealbumin fold" evidence="2">
    <location>
        <begin position="219"/>
        <end position="295"/>
    </location>
</feature>
<dbReference type="AlphaFoldDB" id="A0A372LYW7"/>
<dbReference type="Gene3D" id="2.60.40.10">
    <property type="entry name" value="Immunoglobulins"/>
    <property type="match status" value="1"/>
</dbReference>
<organism evidence="3 4">
    <name type="scientific">Streptomyces triticagri</name>
    <dbReference type="NCBI Taxonomy" id="2293568"/>
    <lineage>
        <taxon>Bacteria</taxon>
        <taxon>Bacillati</taxon>
        <taxon>Actinomycetota</taxon>
        <taxon>Actinomycetes</taxon>
        <taxon>Kitasatosporales</taxon>
        <taxon>Streptomycetaceae</taxon>
        <taxon>Streptomyces</taxon>
    </lineage>
</organism>
<dbReference type="OrthoDB" id="3686194at2"/>